<dbReference type="PIRSF" id="PIRSF032025">
    <property type="entry name" value="UCP032025"/>
    <property type="match status" value="1"/>
</dbReference>
<accession>A0A545TLC7</accession>
<dbReference type="AlphaFoldDB" id="A0A545TLC7"/>
<dbReference type="Pfam" id="PF07370">
    <property type="entry name" value="DUF1489"/>
    <property type="match status" value="1"/>
</dbReference>
<dbReference type="RefSeq" id="WP_142898314.1">
    <property type="nucleotide sequence ID" value="NZ_ML660058.1"/>
</dbReference>
<gene>
    <name evidence="1" type="ORF">FKG95_20795</name>
</gene>
<keyword evidence="2" id="KW-1185">Reference proteome</keyword>
<dbReference type="EMBL" id="VHSH01000007">
    <property type="protein sequence ID" value="TQV77971.1"/>
    <property type="molecule type" value="Genomic_DNA"/>
</dbReference>
<dbReference type="Proteomes" id="UP000315252">
    <property type="component" value="Unassembled WGS sequence"/>
</dbReference>
<protein>
    <submittedName>
        <fullName evidence="1">DUF1489 family protein</fullName>
    </submittedName>
</protein>
<proteinExistence type="predicted"/>
<comment type="caution">
    <text evidence="1">The sequence shown here is derived from an EMBL/GenBank/DDBJ whole genome shotgun (WGS) entry which is preliminary data.</text>
</comment>
<evidence type="ECO:0000313" key="2">
    <source>
        <dbReference type="Proteomes" id="UP000315252"/>
    </source>
</evidence>
<name>A0A545TLC7_9PROT</name>
<reference evidence="1 2" key="1">
    <citation type="submission" date="2019-06" db="EMBL/GenBank/DDBJ databases">
        <title>Whole genome sequence for Rhodospirillaceae sp. R148.</title>
        <authorList>
            <person name="Wang G."/>
        </authorList>
    </citation>
    <scope>NUCLEOTIDE SEQUENCE [LARGE SCALE GENOMIC DNA]</scope>
    <source>
        <strain evidence="1 2">R148</strain>
    </source>
</reference>
<evidence type="ECO:0000313" key="1">
    <source>
        <dbReference type="EMBL" id="TQV77971.1"/>
    </source>
</evidence>
<sequence length="140" mass="16455">MSKLNLIKLSVGSEHVEGLREWQAYRLRETGQIYHQTRMMPRRKDELLDGGSIYWVIKGQVRARQRLLDIETVYDNEGQRYARLILDQELHRTVNQPHRPFQGWRYLKPADTPLDLSDAPEGVAEMPEEMRAELKELGLI</sequence>
<organism evidence="1 2">
    <name type="scientific">Denitrobaculum tricleocarpae</name>
    <dbReference type="NCBI Taxonomy" id="2591009"/>
    <lineage>
        <taxon>Bacteria</taxon>
        <taxon>Pseudomonadati</taxon>
        <taxon>Pseudomonadota</taxon>
        <taxon>Alphaproteobacteria</taxon>
        <taxon>Rhodospirillales</taxon>
        <taxon>Rhodospirillaceae</taxon>
        <taxon>Denitrobaculum</taxon>
    </lineage>
</organism>
<dbReference type="InterPro" id="IPR008320">
    <property type="entry name" value="UCP032025"/>
</dbReference>
<dbReference type="OrthoDB" id="9798292at2"/>